<feature type="signal peptide" evidence="1">
    <location>
        <begin position="1"/>
        <end position="18"/>
    </location>
</feature>
<reference evidence="3" key="1">
    <citation type="journal article" date="2019" name="Int. J. Syst. Evol. Microbiol.">
        <title>The Global Catalogue of Microorganisms (GCM) 10K type strain sequencing project: providing services to taxonomists for standard genome sequencing and annotation.</title>
        <authorList>
            <consortium name="The Broad Institute Genomics Platform"/>
            <consortium name="The Broad Institute Genome Sequencing Center for Infectious Disease"/>
            <person name="Wu L."/>
            <person name="Ma J."/>
        </authorList>
    </citation>
    <scope>NUCLEOTIDE SEQUENCE [LARGE SCALE GENOMIC DNA]</scope>
    <source>
        <strain evidence="3">CCUG 49679</strain>
    </source>
</reference>
<evidence type="ECO:0000313" key="3">
    <source>
        <dbReference type="Proteomes" id="UP001596287"/>
    </source>
</evidence>
<accession>A0ABW1PMG9</accession>
<feature type="chain" id="PRO_5046360709" evidence="1">
    <location>
        <begin position="19"/>
        <end position="175"/>
    </location>
</feature>
<protein>
    <submittedName>
        <fullName evidence="2">Uncharacterized protein</fullName>
    </submittedName>
</protein>
<dbReference type="Proteomes" id="UP001596287">
    <property type="component" value="Unassembled WGS sequence"/>
</dbReference>
<evidence type="ECO:0000313" key="2">
    <source>
        <dbReference type="EMBL" id="MFC6096062.1"/>
    </source>
</evidence>
<gene>
    <name evidence="2" type="ORF">ACFPVY_05340</name>
</gene>
<dbReference type="RefSeq" id="WP_379790881.1">
    <property type="nucleotide sequence ID" value="NZ_JBHSQB010000004.1"/>
</dbReference>
<dbReference type="EMBL" id="JBHSQB010000004">
    <property type="protein sequence ID" value="MFC6096062.1"/>
    <property type="molecule type" value="Genomic_DNA"/>
</dbReference>
<proteinExistence type="predicted"/>
<name>A0ABW1PMG9_9FLAO</name>
<keyword evidence="3" id="KW-1185">Reference proteome</keyword>
<organism evidence="2 3">
    <name type="scientific">Flavobacterium qiangtangense</name>
    <dbReference type="NCBI Taxonomy" id="1442595"/>
    <lineage>
        <taxon>Bacteria</taxon>
        <taxon>Pseudomonadati</taxon>
        <taxon>Bacteroidota</taxon>
        <taxon>Flavobacteriia</taxon>
        <taxon>Flavobacteriales</taxon>
        <taxon>Flavobacteriaceae</taxon>
        <taxon>Flavobacterium</taxon>
    </lineage>
</organism>
<evidence type="ECO:0000256" key="1">
    <source>
        <dbReference type="SAM" id="SignalP"/>
    </source>
</evidence>
<keyword evidence="1" id="KW-0732">Signal</keyword>
<sequence>MMKYFVIILFFFCNCALAQSSDDLVSRNSIKANFSAKAIEAYEENSFAKVNDFYQFLEIYSDKKSSEALKNQVRENLKSLMVENVLVADLFTSEKITLEKLLEQINAKGFKFDVKNIQKRATSTNFWTNSYVLEIKNGTEIHHRNLVQRVYFYPEEKSFGTKKKEVWSIFLGEIE</sequence>
<comment type="caution">
    <text evidence="2">The sequence shown here is derived from an EMBL/GenBank/DDBJ whole genome shotgun (WGS) entry which is preliminary data.</text>
</comment>